<dbReference type="OrthoDB" id="25766at2759"/>
<proteinExistence type="predicted"/>
<dbReference type="InterPro" id="IPR001245">
    <property type="entry name" value="Ser-Thr/Tyr_kinase_cat_dom"/>
</dbReference>
<comment type="subcellular location">
    <subcellularLocation>
        <location evidence="1">Membrane</location>
        <topology evidence="1">Single-pass membrane protein</topology>
    </subcellularLocation>
</comment>
<dbReference type="InterPro" id="IPR015915">
    <property type="entry name" value="Kelch-typ_b-propeller"/>
</dbReference>
<organism evidence="5 6">
    <name type="scientific">Entamoeba invadens IP1</name>
    <dbReference type="NCBI Taxonomy" id="370355"/>
    <lineage>
        <taxon>Eukaryota</taxon>
        <taxon>Amoebozoa</taxon>
        <taxon>Evosea</taxon>
        <taxon>Archamoebae</taxon>
        <taxon>Mastigamoebida</taxon>
        <taxon>Entamoebidae</taxon>
        <taxon>Entamoeba</taxon>
    </lineage>
</organism>
<dbReference type="InterPro" id="IPR020635">
    <property type="entry name" value="Tyr_kinase_cat_dom"/>
</dbReference>
<evidence type="ECO:0000256" key="3">
    <source>
        <dbReference type="SAM" id="MobiDB-lite"/>
    </source>
</evidence>
<dbReference type="PRINTS" id="PR00109">
    <property type="entry name" value="TYRKINASE"/>
</dbReference>
<dbReference type="EC" id="2.7.10.2" evidence="5"/>
<dbReference type="GO" id="GO:0005524">
    <property type="term" value="F:ATP binding"/>
    <property type="evidence" value="ECO:0007669"/>
    <property type="project" value="UniProtKB-UniRule"/>
</dbReference>
<feature type="region of interest" description="Disordered" evidence="3">
    <location>
        <begin position="702"/>
        <end position="732"/>
    </location>
</feature>
<feature type="region of interest" description="Disordered" evidence="3">
    <location>
        <begin position="465"/>
        <end position="494"/>
    </location>
</feature>
<evidence type="ECO:0000256" key="2">
    <source>
        <dbReference type="PROSITE-ProRule" id="PRU10141"/>
    </source>
</evidence>
<dbReference type="SUPFAM" id="SSF56112">
    <property type="entry name" value="Protein kinase-like (PK-like)"/>
    <property type="match status" value="1"/>
</dbReference>
<feature type="compositionally biased region" description="Basic and acidic residues" evidence="3">
    <location>
        <begin position="479"/>
        <end position="494"/>
    </location>
</feature>
<feature type="binding site" evidence="2">
    <location>
        <position position="459"/>
    </location>
    <ligand>
        <name>ATP</name>
        <dbReference type="ChEBI" id="CHEBI:30616"/>
    </ligand>
</feature>
<dbReference type="KEGG" id="eiv:EIN_169530"/>
<dbReference type="InterPro" id="IPR000719">
    <property type="entry name" value="Prot_kinase_dom"/>
</dbReference>
<name>A0A0A1U0U4_ENTIV</name>
<dbReference type="PROSITE" id="PS00107">
    <property type="entry name" value="PROTEIN_KINASE_ATP"/>
    <property type="match status" value="1"/>
</dbReference>
<dbReference type="PANTHER" id="PTHR24416">
    <property type="entry name" value="TYROSINE-PROTEIN KINASE RECEPTOR"/>
    <property type="match status" value="1"/>
</dbReference>
<dbReference type="Gene3D" id="1.10.510.10">
    <property type="entry name" value="Transferase(Phosphotransferase) domain 1"/>
    <property type="match status" value="1"/>
</dbReference>
<dbReference type="GO" id="GO:0007169">
    <property type="term" value="P:cell surface receptor protein tyrosine kinase signaling pathway"/>
    <property type="evidence" value="ECO:0007669"/>
    <property type="project" value="TreeGrafter"/>
</dbReference>
<protein>
    <submittedName>
        <fullName evidence="5">Tyrosine protein kinase, putative</fullName>
        <ecNumber evidence="5">2.7.10.2</ecNumber>
    </submittedName>
</protein>
<dbReference type="SMART" id="SM00219">
    <property type="entry name" value="TyrKc"/>
    <property type="match status" value="1"/>
</dbReference>
<dbReference type="AlphaFoldDB" id="A0A0A1U0U4"/>
<keyword evidence="2" id="KW-0547">Nucleotide-binding</keyword>
<dbReference type="Proteomes" id="UP000014680">
    <property type="component" value="Unassembled WGS sequence"/>
</dbReference>
<keyword evidence="5" id="KW-0808">Transferase</keyword>
<accession>A0A0A1U0U4</accession>
<dbReference type="PROSITE" id="PS50011">
    <property type="entry name" value="PROTEIN_KINASE_DOM"/>
    <property type="match status" value="1"/>
</dbReference>
<dbReference type="OMA" id="NDIWEMM"/>
<feature type="domain" description="Protein kinase" evidence="4">
    <location>
        <begin position="431"/>
        <end position="774"/>
    </location>
</feature>
<reference evidence="5 6" key="1">
    <citation type="submission" date="2012-10" db="EMBL/GenBank/DDBJ databases">
        <authorList>
            <person name="Zafar N."/>
            <person name="Inman J."/>
            <person name="Hall N."/>
            <person name="Lorenzi H."/>
            <person name="Caler E."/>
        </authorList>
    </citation>
    <scope>NUCLEOTIDE SEQUENCE [LARGE SCALE GENOMIC DNA]</scope>
    <source>
        <strain evidence="5 6">IP1</strain>
    </source>
</reference>
<dbReference type="GeneID" id="14883572"/>
<evidence type="ECO:0000256" key="1">
    <source>
        <dbReference type="ARBA" id="ARBA00004167"/>
    </source>
</evidence>
<evidence type="ECO:0000313" key="5">
    <source>
        <dbReference type="EMBL" id="ELP84508.1"/>
    </source>
</evidence>
<dbReference type="SUPFAM" id="SSF117281">
    <property type="entry name" value="Kelch motif"/>
    <property type="match status" value="1"/>
</dbReference>
<dbReference type="Pfam" id="PF07714">
    <property type="entry name" value="PK_Tyr_Ser-Thr"/>
    <property type="match status" value="1"/>
</dbReference>
<evidence type="ECO:0000259" key="4">
    <source>
        <dbReference type="PROSITE" id="PS50011"/>
    </source>
</evidence>
<dbReference type="GO" id="GO:0043235">
    <property type="term" value="C:receptor complex"/>
    <property type="evidence" value="ECO:0007669"/>
    <property type="project" value="TreeGrafter"/>
</dbReference>
<dbReference type="InterPro" id="IPR017441">
    <property type="entry name" value="Protein_kinase_ATP_BS"/>
</dbReference>
<dbReference type="GO" id="GO:0005886">
    <property type="term" value="C:plasma membrane"/>
    <property type="evidence" value="ECO:0007669"/>
    <property type="project" value="TreeGrafter"/>
</dbReference>
<dbReference type="RefSeq" id="XP_004183854.1">
    <property type="nucleotide sequence ID" value="XM_004183806.1"/>
</dbReference>
<keyword evidence="6" id="KW-1185">Reference proteome</keyword>
<dbReference type="InterPro" id="IPR011009">
    <property type="entry name" value="Kinase-like_dom_sf"/>
</dbReference>
<evidence type="ECO:0000313" key="6">
    <source>
        <dbReference type="Proteomes" id="UP000014680"/>
    </source>
</evidence>
<dbReference type="GO" id="GO:0004714">
    <property type="term" value="F:transmembrane receptor protein tyrosine kinase activity"/>
    <property type="evidence" value="ECO:0007669"/>
    <property type="project" value="TreeGrafter"/>
</dbReference>
<dbReference type="PANTHER" id="PTHR24416:SF600">
    <property type="entry name" value="PDGF- AND VEGF-RECEPTOR RELATED, ISOFORM J"/>
    <property type="match status" value="1"/>
</dbReference>
<dbReference type="Gene3D" id="2.120.10.80">
    <property type="entry name" value="Kelch-type beta propeller"/>
    <property type="match status" value="1"/>
</dbReference>
<keyword evidence="2" id="KW-0067">ATP-binding</keyword>
<dbReference type="EMBL" id="KB207112">
    <property type="protein sequence ID" value="ELP84508.1"/>
    <property type="molecule type" value="Genomic_DNA"/>
</dbReference>
<dbReference type="VEuPathDB" id="AmoebaDB:EIN_169530"/>
<feature type="compositionally biased region" description="Acidic residues" evidence="3">
    <location>
        <begin position="714"/>
        <end position="732"/>
    </location>
</feature>
<keyword evidence="5" id="KW-0418">Kinase</keyword>
<dbReference type="GO" id="GO:0004715">
    <property type="term" value="F:non-membrane spanning protein tyrosine kinase activity"/>
    <property type="evidence" value="ECO:0007669"/>
    <property type="project" value="UniProtKB-EC"/>
</dbReference>
<gene>
    <name evidence="5" type="ORF">EIN_169530</name>
</gene>
<dbReference type="Gene3D" id="3.30.200.20">
    <property type="entry name" value="Phosphorylase Kinase, domain 1"/>
    <property type="match status" value="1"/>
</dbReference>
<sequence length="796" mass="88736">MIKVEMGEHIQKKVLIGEAKTLPVTGLREFNMFMVNGLLYVFGGEIPLTQGATEYNKNVYSFSIPNARWTMDKFNSKSDEYDEETFAFSKSAGVTDGTFIYFVGGVSSKKNLTKIIKVNMETKEVFFIKIEGISDFGVENSVVLYNDKLYIIGFRTGNQTKSNSFVIIDMKTEKVVSTSELPFGVIFKHGSFVTTDGKIFVIGGKIGDEHNKDIFMYDAFSNKKSEWVTVAQLPIKLLSPNCVYMPDQKLGVILGGGEGFGLSNDKILLLDVVSKQLIENPEEIKITNKGGSICSKGKEIFVLGATEGLQFLSFDKEMNLAVLRKNNTKVIIGTTEFVLVSFEDKPEFDEKVLETLKLAGLDDNDALKQLLLENGYNSDDSFSVAKQEEFTDMKIDVVTAKKISRARLEVYNEDVKFDMSLFERFGYLTDVVPISALGQGAFGLVYKALWLGTTEVAMKGISGDPEDADPFGIPPPDGSAKKVEKDPTKPKKVISKEEQNAQLVDIAKEAFVSSKLKHPNLSTMYGIYKHHFEATGEDKLYMILALAKGDVLKLVKKVKKPFMDLLQVAEDIAAGMAYLGSLSIIHRDLALRNVLWYEDASGLRGRISDFGLSRVSESGEYQAKDDAKIPFKWTAPEALASKKFDVFNDIWAYGVTIWELFSGGNLPYSNLVGAPAVLDAVQSGVRLAKPDFLKNPFKREKEAGGYAPKPVVQEENDYGVEDDEAEKEEEEDPIGDLVYKIMLDTWNITPNKRPGFMEIYKRLEEVRAKSVAFLKSLGVNKPVEPPKEEEEQDAYE</sequence>
<dbReference type="InterPro" id="IPR050122">
    <property type="entry name" value="RTK"/>
</dbReference>